<organism evidence="2">
    <name type="scientific">marine sediment metagenome</name>
    <dbReference type="NCBI Taxonomy" id="412755"/>
    <lineage>
        <taxon>unclassified sequences</taxon>
        <taxon>metagenomes</taxon>
        <taxon>ecological metagenomes</taxon>
    </lineage>
</organism>
<dbReference type="AlphaFoldDB" id="X1DIG1"/>
<reference evidence="2" key="1">
    <citation type="journal article" date="2014" name="Front. Microbiol.">
        <title>High frequency of phylogenetically diverse reductive dehalogenase-homologous genes in deep subseafloor sedimentary metagenomes.</title>
        <authorList>
            <person name="Kawai M."/>
            <person name="Futagami T."/>
            <person name="Toyoda A."/>
            <person name="Takaki Y."/>
            <person name="Nishi S."/>
            <person name="Hori S."/>
            <person name="Arai W."/>
            <person name="Tsubouchi T."/>
            <person name="Morono Y."/>
            <person name="Uchiyama I."/>
            <person name="Ito T."/>
            <person name="Fujiyama A."/>
            <person name="Inagaki F."/>
            <person name="Takami H."/>
        </authorList>
    </citation>
    <scope>NUCLEOTIDE SEQUENCE</scope>
    <source>
        <strain evidence="2">Expedition CK06-06</strain>
    </source>
</reference>
<proteinExistence type="predicted"/>
<dbReference type="EMBL" id="BART01023234">
    <property type="protein sequence ID" value="GAH04819.1"/>
    <property type="molecule type" value="Genomic_DNA"/>
</dbReference>
<protein>
    <submittedName>
        <fullName evidence="2">Uncharacterized protein</fullName>
    </submittedName>
</protein>
<evidence type="ECO:0000313" key="2">
    <source>
        <dbReference type="EMBL" id="GAH04819.1"/>
    </source>
</evidence>
<evidence type="ECO:0000256" key="1">
    <source>
        <dbReference type="SAM" id="Phobius"/>
    </source>
</evidence>
<keyword evidence="1" id="KW-0472">Membrane</keyword>
<comment type="caution">
    <text evidence="2">The sequence shown here is derived from an EMBL/GenBank/DDBJ whole genome shotgun (WGS) entry which is preliminary data.</text>
</comment>
<keyword evidence="1" id="KW-0812">Transmembrane</keyword>
<sequence length="116" mass="13301">RGLWNDGFRENNPEDLKDKGIHLSDIGIMSVLFHFGVIGVLWLIFVFTKIYKNIFHGKDRSYNNVQYGLIGYFIYNIITMVTLNGITTRRCIIYLALVMAIVSQLKTSDPVLEEVA</sequence>
<feature type="non-terminal residue" evidence="2">
    <location>
        <position position="1"/>
    </location>
</feature>
<gene>
    <name evidence="2" type="ORF">S01H4_42330</name>
</gene>
<accession>X1DIG1</accession>
<keyword evidence="1" id="KW-1133">Transmembrane helix</keyword>
<feature type="transmembrane region" description="Helical" evidence="1">
    <location>
        <begin position="67"/>
        <end position="86"/>
    </location>
</feature>
<name>X1DIG1_9ZZZZ</name>
<feature type="transmembrane region" description="Helical" evidence="1">
    <location>
        <begin position="26"/>
        <end position="47"/>
    </location>
</feature>